<keyword evidence="1" id="KW-1133">Transmembrane helix</keyword>
<name>A0A9P4P2S7_9PLEO</name>
<dbReference type="EMBL" id="MU001518">
    <property type="protein sequence ID" value="KAF2437244.1"/>
    <property type="molecule type" value="Genomic_DNA"/>
</dbReference>
<evidence type="ECO:0000313" key="3">
    <source>
        <dbReference type="Proteomes" id="UP000799764"/>
    </source>
</evidence>
<evidence type="ECO:0000313" key="2">
    <source>
        <dbReference type="EMBL" id="KAF2437244.1"/>
    </source>
</evidence>
<accession>A0A9P4P2S7</accession>
<keyword evidence="1" id="KW-0812">Transmembrane</keyword>
<dbReference type="Proteomes" id="UP000799764">
    <property type="component" value="Unassembled WGS sequence"/>
</dbReference>
<keyword evidence="3" id="KW-1185">Reference proteome</keyword>
<feature type="transmembrane region" description="Helical" evidence="1">
    <location>
        <begin position="146"/>
        <end position="167"/>
    </location>
</feature>
<organism evidence="2 3">
    <name type="scientific">Karstenula rhodostoma CBS 690.94</name>
    <dbReference type="NCBI Taxonomy" id="1392251"/>
    <lineage>
        <taxon>Eukaryota</taxon>
        <taxon>Fungi</taxon>
        <taxon>Dikarya</taxon>
        <taxon>Ascomycota</taxon>
        <taxon>Pezizomycotina</taxon>
        <taxon>Dothideomycetes</taxon>
        <taxon>Pleosporomycetidae</taxon>
        <taxon>Pleosporales</taxon>
        <taxon>Massarineae</taxon>
        <taxon>Didymosphaeriaceae</taxon>
        <taxon>Karstenula</taxon>
    </lineage>
</organism>
<feature type="transmembrane region" description="Helical" evidence="1">
    <location>
        <begin position="109"/>
        <end position="126"/>
    </location>
</feature>
<evidence type="ECO:0000256" key="1">
    <source>
        <dbReference type="SAM" id="Phobius"/>
    </source>
</evidence>
<protein>
    <submittedName>
        <fullName evidence="2">Uncharacterized protein</fullName>
    </submittedName>
</protein>
<gene>
    <name evidence="2" type="ORF">P171DRAFT_492344</name>
</gene>
<dbReference type="AlphaFoldDB" id="A0A9P4P2S7"/>
<reference evidence="2" key="1">
    <citation type="journal article" date="2020" name="Stud. Mycol.">
        <title>101 Dothideomycetes genomes: a test case for predicting lifestyles and emergence of pathogens.</title>
        <authorList>
            <person name="Haridas S."/>
            <person name="Albert R."/>
            <person name="Binder M."/>
            <person name="Bloem J."/>
            <person name="Labutti K."/>
            <person name="Salamov A."/>
            <person name="Andreopoulos B."/>
            <person name="Baker S."/>
            <person name="Barry K."/>
            <person name="Bills G."/>
            <person name="Bluhm B."/>
            <person name="Cannon C."/>
            <person name="Castanera R."/>
            <person name="Culley D."/>
            <person name="Daum C."/>
            <person name="Ezra D."/>
            <person name="Gonzalez J."/>
            <person name="Henrissat B."/>
            <person name="Kuo A."/>
            <person name="Liang C."/>
            <person name="Lipzen A."/>
            <person name="Lutzoni F."/>
            <person name="Magnuson J."/>
            <person name="Mondo S."/>
            <person name="Nolan M."/>
            <person name="Ohm R."/>
            <person name="Pangilinan J."/>
            <person name="Park H.-J."/>
            <person name="Ramirez L."/>
            <person name="Alfaro M."/>
            <person name="Sun H."/>
            <person name="Tritt A."/>
            <person name="Yoshinaga Y."/>
            <person name="Zwiers L.-H."/>
            <person name="Turgeon B."/>
            <person name="Goodwin S."/>
            <person name="Spatafora J."/>
            <person name="Crous P."/>
            <person name="Grigoriev I."/>
        </authorList>
    </citation>
    <scope>NUCLEOTIDE SEQUENCE</scope>
    <source>
        <strain evidence="2">CBS 690.94</strain>
    </source>
</reference>
<sequence length="217" mass="24410">MSAKAKSQVVYYTDLQRTHYPGRLQLAAILLCLVLSSLDVVCNENNAIHLNSHYIRVENQTAFKTTILSFTTDSHSLEDMIWYASAKLFPVATKQSIWGTSFKYFPVKVVYLFSILNLSLEIWFAVRSVSGTFYSFFQVTSSQYKARLLSYLQFETLILLILSRITITAPSIFIPSMNCRSAIGAALPTKPPPVSTGALVFRDGIQDYEKLESIAHS</sequence>
<keyword evidence="1" id="KW-0472">Membrane</keyword>
<comment type="caution">
    <text evidence="2">The sequence shown here is derived from an EMBL/GenBank/DDBJ whole genome shotgun (WGS) entry which is preliminary data.</text>
</comment>
<proteinExistence type="predicted"/>